<dbReference type="Proteomes" id="UP001497680">
    <property type="component" value="Unassembled WGS sequence"/>
</dbReference>
<organism evidence="1 2">
    <name type="scientific">Hypoxylon rubiginosum</name>
    <dbReference type="NCBI Taxonomy" id="110542"/>
    <lineage>
        <taxon>Eukaryota</taxon>
        <taxon>Fungi</taxon>
        <taxon>Dikarya</taxon>
        <taxon>Ascomycota</taxon>
        <taxon>Pezizomycotina</taxon>
        <taxon>Sordariomycetes</taxon>
        <taxon>Xylariomycetidae</taxon>
        <taxon>Xylariales</taxon>
        <taxon>Hypoxylaceae</taxon>
        <taxon>Hypoxylon</taxon>
    </lineage>
</organism>
<name>A0ACC0CRK1_9PEZI</name>
<gene>
    <name evidence="1" type="ORF">F4821DRAFT_201945</name>
</gene>
<sequence>MVFSAQLGTQYHKMFFVNPTLALTWAAALSAVTATISSPSIQVREVPGASSADTLHALRRSLVEIGSQKRDTELKNSTTLNKSWDGATLLSIKEQKDTKTNVTLSVGVDITCTTCYISGVATAEFSVKGDFNATQAIQNFTNEVHDEITNITDTAIDGIQDYFSDVFHNFEDGIDLDDFDFPPINFTFNVDMPDIPECNLKFQFDGLELYMMLDTVLSGGATYNLNLYTSNTPIGISAGKDLFLGVVFSVDLVLSVDAEIDISSGIHIKLEDGVGLDMTLFGQNVSSITFNGANFEFLPVTVESAGGILKALLRVGVKAGFELETPKVIIPSTTFSTGASAGVGVSIWADIAELVTNITAVPEGDDEDCILRVEQTYQFGLGAAAGATLAIGPETWGPAPSTNIPIFYTTLADICAIQGRTTATTTASTAAITARADEDLETTTLTKEVTFTGTGCETTGLVNCPATMQTTTKVTSTLTHVTVIPAGSEATFPETAGTGVATPVPFGTNMKAIDATTGSPTSYTPPPPTSSVTSISGNSGPTPEHPLGEVHGVDTRVIIGVSVGVGVPVLAAIIIGIFCCQKRRKYAPVSRTEPVYLGEPQPYEGTGPSHLAKPSMAARSRSDYS</sequence>
<keyword evidence="2" id="KW-1185">Reference proteome</keyword>
<accession>A0ACC0CRK1</accession>
<protein>
    <submittedName>
        <fullName evidence="1">Uncharacterized protein</fullName>
    </submittedName>
</protein>
<evidence type="ECO:0000313" key="1">
    <source>
        <dbReference type="EMBL" id="KAI6083017.1"/>
    </source>
</evidence>
<reference evidence="1 2" key="1">
    <citation type="journal article" date="2022" name="New Phytol.">
        <title>Ecological generalism drives hyperdiversity of secondary metabolite gene clusters in xylarialean endophytes.</title>
        <authorList>
            <person name="Franco M.E.E."/>
            <person name="Wisecaver J.H."/>
            <person name="Arnold A.E."/>
            <person name="Ju Y.M."/>
            <person name="Slot J.C."/>
            <person name="Ahrendt S."/>
            <person name="Moore L.P."/>
            <person name="Eastman K.E."/>
            <person name="Scott K."/>
            <person name="Konkel Z."/>
            <person name="Mondo S.J."/>
            <person name="Kuo A."/>
            <person name="Hayes R.D."/>
            <person name="Haridas S."/>
            <person name="Andreopoulos B."/>
            <person name="Riley R."/>
            <person name="LaButti K."/>
            <person name="Pangilinan J."/>
            <person name="Lipzen A."/>
            <person name="Amirebrahimi M."/>
            <person name="Yan J."/>
            <person name="Adam C."/>
            <person name="Keymanesh K."/>
            <person name="Ng V."/>
            <person name="Louie K."/>
            <person name="Northen T."/>
            <person name="Drula E."/>
            <person name="Henrissat B."/>
            <person name="Hsieh H.M."/>
            <person name="Youens-Clark K."/>
            <person name="Lutzoni F."/>
            <person name="Miadlikowska J."/>
            <person name="Eastwood D.C."/>
            <person name="Hamelin R.C."/>
            <person name="Grigoriev I.V."/>
            <person name="U'Ren J.M."/>
        </authorList>
    </citation>
    <scope>NUCLEOTIDE SEQUENCE [LARGE SCALE GENOMIC DNA]</scope>
    <source>
        <strain evidence="1 2">ER1909</strain>
    </source>
</reference>
<comment type="caution">
    <text evidence="1">The sequence shown here is derived from an EMBL/GenBank/DDBJ whole genome shotgun (WGS) entry which is preliminary data.</text>
</comment>
<proteinExistence type="predicted"/>
<evidence type="ECO:0000313" key="2">
    <source>
        <dbReference type="Proteomes" id="UP001497680"/>
    </source>
</evidence>
<dbReference type="EMBL" id="MU394359">
    <property type="protein sequence ID" value="KAI6083017.1"/>
    <property type="molecule type" value="Genomic_DNA"/>
</dbReference>